<evidence type="ECO:0000313" key="2">
    <source>
        <dbReference type="Proteomes" id="UP000472372"/>
    </source>
</evidence>
<sequence length="241" mass="26832">MQLIHPFSKAASLALLTFPLQVLAQSIYTNTNLTLRFFQTPQEDQCSFNNTSRALTFTTWSTPIIGHCFDFDTLFGGNTTQGFVNQSQNVFGGDTSNAGIHWQLENRDTYDPQGNYSSVLYRQHLAFAVDDEDKPGHYANLMVNLYGGEGCSELDPRDSTRFLDWYGFNCWSENEGTCGTTGYPIASFYVKEEDREKKEYSGEWGKCWSFAQMGASTRAAASLWGVVGAVASTALAGWLAF</sequence>
<protein>
    <submittedName>
        <fullName evidence="1">Uncharacterized protein</fullName>
    </submittedName>
</protein>
<accession>A0A6S6W5G2</accession>
<evidence type="ECO:0000313" key="1">
    <source>
        <dbReference type="EMBL" id="CAE7179952.1"/>
    </source>
</evidence>
<name>A0A6S6W5G2_9PLEO</name>
<reference evidence="1" key="1">
    <citation type="submission" date="2021-02" db="EMBL/GenBank/DDBJ databases">
        <authorList>
            <person name="Syme A R."/>
            <person name="Syme A R."/>
            <person name="Moolhuijzen P."/>
        </authorList>
    </citation>
    <scope>NUCLEOTIDE SEQUENCE</scope>
    <source>
        <strain evidence="1">W1-1</strain>
    </source>
</reference>
<organism evidence="1 2">
    <name type="scientific">Pyrenophora teres f. teres</name>
    <dbReference type="NCBI Taxonomy" id="97479"/>
    <lineage>
        <taxon>Eukaryota</taxon>
        <taxon>Fungi</taxon>
        <taxon>Dikarya</taxon>
        <taxon>Ascomycota</taxon>
        <taxon>Pezizomycotina</taxon>
        <taxon>Dothideomycetes</taxon>
        <taxon>Pleosporomycetidae</taxon>
        <taxon>Pleosporales</taxon>
        <taxon>Pleosporineae</taxon>
        <taxon>Pleosporaceae</taxon>
        <taxon>Pyrenophora</taxon>
    </lineage>
</organism>
<dbReference type="Proteomes" id="UP000472372">
    <property type="component" value="Chromosome 5"/>
</dbReference>
<gene>
    <name evidence="1" type="ORF">PTTW11_06684</name>
</gene>
<proteinExistence type="predicted"/>
<dbReference type="EMBL" id="HG992981">
    <property type="protein sequence ID" value="CAE7179952.1"/>
    <property type="molecule type" value="Genomic_DNA"/>
</dbReference>
<dbReference type="AlphaFoldDB" id="A0A6S6W5G2"/>